<evidence type="ECO:0000256" key="3">
    <source>
        <dbReference type="SAM" id="Phobius"/>
    </source>
</evidence>
<comment type="caution">
    <text evidence="4">The sequence shown here is derived from an EMBL/GenBank/DDBJ whole genome shotgun (WGS) entry which is preliminary data.</text>
</comment>
<dbReference type="EMBL" id="BAAADJ010000023">
    <property type="protein sequence ID" value="GAA0333885.1"/>
    <property type="molecule type" value="Genomic_DNA"/>
</dbReference>
<evidence type="ECO:0000256" key="2">
    <source>
        <dbReference type="ARBA" id="ARBA00023287"/>
    </source>
</evidence>
<dbReference type="InterPro" id="IPR012902">
    <property type="entry name" value="N_methyl_site"/>
</dbReference>
<gene>
    <name evidence="4" type="ORF">GCM10008967_25810</name>
</gene>
<keyword evidence="2" id="KW-0178">Competence</keyword>
<sequence>MKFQSQGFTVIELLIAFAVLSLVVVGAAGFFTQGFQFTSYNEDKLSAVHLSSLVLEKVQENFNETACPSTSTENLFPKYLSLFEDTQADGAFLLNDKKFYISLLLYCNGSQDLKTMHVQVYDSVTRDKLLSENFGYVELQTGGTAQ</sequence>
<dbReference type="NCBIfam" id="TIGR02532">
    <property type="entry name" value="IV_pilin_GFxxxE"/>
    <property type="match status" value="1"/>
</dbReference>
<dbReference type="Pfam" id="PF07963">
    <property type="entry name" value="N_methyl"/>
    <property type="match status" value="1"/>
</dbReference>
<dbReference type="Proteomes" id="UP001500782">
    <property type="component" value="Unassembled WGS sequence"/>
</dbReference>
<accession>A0ABN0WDM8</accession>
<evidence type="ECO:0000313" key="4">
    <source>
        <dbReference type="EMBL" id="GAA0333885.1"/>
    </source>
</evidence>
<evidence type="ECO:0000256" key="1">
    <source>
        <dbReference type="ARBA" id="ARBA00004241"/>
    </source>
</evidence>
<keyword evidence="3" id="KW-0472">Membrane</keyword>
<feature type="transmembrane region" description="Helical" evidence="3">
    <location>
        <begin position="7"/>
        <end position="31"/>
    </location>
</feature>
<keyword evidence="3" id="KW-0812">Transmembrane</keyword>
<keyword evidence="3" id="KW-1133">Transmembrane helix</keyword>
<evidence type="ECO:0000313" key="5">
    <source>
        <dbReference type="Proteomes" id="UP001500782"/>
    </source>
</evidence>
<keyword evidence="5" id="KW-1185">Reference proteome</keyword>
<reference evidence="4 5" key="1">
    <citation type="journal article" date="2019" name="Int. J. Syst. Evol. Microbiol.">
        <title>The Global Catalogue of Microorganisms (GCM) 10K type strain sequencing project: providing services to taxonomists for standard genome sequencing and annotation.</title>
        <authorList>
            <consortium name="The Broad Institute Genomics Platform"/>
            <consortium name="The Broad Institute Genome Sequencing Center for Infectious Disease"/>
            <person name="Wu L."/>
            <person name="Ma J."/>
        </authorList>
    </citation>
    <scope>NUCLEOTIDE SEQUENCE [LARGE SCALE GENOMIC DNA]</scope>
    <source>
        <strain evidence="4 5">JCM 9731</strain>
    </source>
</reference>
<evidence type="ECO:0008006" key="6">
    <source>
        <dbReference type="Google" id="ProtNLM"/>
    </source>
</evidence>
<comment type="subcellular location">
    <subcellularLocation>
        <location evidence="1">Cell surface</location>
    </subcellularLocation>
</comment>
<organism evidence="4 5">
    <name type="scientific">Bacillus carboniphilus</name>
    <dbReference type="NCBI Taxonomy" id="86663"/>
    <lineage>
        <taxon>Bacteria</taxon>
        <taxon>Bacillati</taxon>
        <taxon>Bacillota</taxon>
        <taxon>Bacilli</taxon>
        <taxon>Bacillales</taxon>
        <taxon>Bacillaceae</taxon>
        <taxon>Bacillus</taxon>
    </lineage>
</organism>
<name>A0ABN0WDM8_9BACI</name>
<protein>
    <recommendedName>
        <fullName evidence="6">Prepilin-type N-terminal cleavage/methylation domain-containing protein</fullName>
    </recommendedName>
</protein>
<proteinExistence type="predicted"/>